<dbReference type="AlphaFoldDB" id="A0A9Q0YYZ1"/>
<dbReference type="Proteomes" id="UP001151529">
    <property type="component" value="Chromosome 1"/>
</dbReference>
<keyword evidence="2" id="KW-1133">Transmembrane helix</keyword>
<proteinExistence type="predicted"/>
<keyword evidence="4" id="KW-1185">Reference proteome</keyword>
<dbReference type="EMBL" id="JAPFFL010000007">
    <property type="protein sequence ID" value="KAJ6715275.1"/>
    <property type="molecule type" value="Genomic_DNA"/>
</dbReference>
<dbReference type="PANTHER" id="PTHR34775:SF6">
    <property type="entry name" value="TRANSMEMBRANE PROTEIN"/>
    <property type="match status" value="1"/>
</dbReference>
<evidence type="ECO:0000313" key="3">
    <source>
        <dbReference type="EMBL" id="KAJ6715275.1"/>
    </source>
</evidence>
<evidence type="ECO:0000313" key="4">
    <source>
        <dbReference type="Proteomes" id="UP001151529"/>
    </source>
</evidence>
<accession>A0A9Q0YYZ1</accession>
<feature type="compositionally biased region" description="Polar residues" evidence="1">
    <location>
        <begin position="28"/>
        <end position="42"/>
    </location>
</feature>
<evidence type="ECO:0000256" key="1">
    <source>
        <dbReference type="SAM" id="MobiDB-lite"/>
    </source>
</evidence>
<feature type="transmembrane region" description="Helical" evidence="2">
    <location>
        <begin position="449"/>
        <end position="469"/>
    </location>
</feature>
<keyword evidence="2" id="KW-0812">Transmembrane</keyword>
<feature type="region of interest" description="Disordered" evidence="1">
    <location>
        <begin position="174"/>
        <end position="199"/>
    </location>
</feature>
<feature type="compositionally biased region" description="Acidic residues" evidence="1">
    <location>
        <begin position="181"/>
        <end position="199"/>
    </location>
</feature>
<evidence type="ECO:0000256" key="2">
    <source>
        <dbReference type="SAM" id="Phobius"/>
    </source>
</evidence>
<reference evidence="3" key="2">
    <citation type="journal article" date="2023" name="Int. J. Mol. Sci.">
        <title>De Novo Assembly and Annotation of 11 Diverse Shrub Willow (Salix) Genomes Reveals Novel Gene Organization in Sex-Linked Regions.</title>
        <authorList>
            <person name="Hyden B."/>
            <person name="Feng K."/>
            <person name="Yates T.B."/>
            <person name="Jawdy S."/>
            <person name="Cereghino C."/>
            <person name="Smart L.B."/>
            <person name="Muchero W."/>
        </authorList>
    </citation>
    <scope>NUCLEOTIDE SEQUENCE [LARGE SCALE GENOMIC DNA]</scope>
    <source>
        <tissue evidence="3">Shoot tip</tissue>
    </source>
</reference>
<reference evidence="3" key="1">
    <citation type="submission" date="2022-11" db="EMBL/GenBank/DDBJ databases">
        <authorList>
            <person name="Hyden B.L."/>
            <person name="Feng K."/>
            <person name="Yates T."/>
            <person name="Jawdy S."/>
            <person name="Smart L.B."/>
            <person name="Muchero W."/>
        </authorList>
    </citation>
    <scope>NUCLEOTIDE SEQUENCE</scope>
    <source>
        <tissue evidence="3">Shoot tip</tissue>
    </source>
</reference>
<sequence>MDGSGNKSLSSTTTKRLSFSKGADENDQNYQGWSLNVQNPKKPLTTTATKHFMSSTISAASKGNPPRKKILAERNGSLDTHLQKTPTFGSKSSSSIGFGEYEENALLLDHPSSRPYDPLTNYISPRPTFLRYKPHRLRDIFLRRENEAREESSSCCGGSLESNNDKDVEDELGTSSLAEGTQEDDVEKEGVDENEEEFEEVEEERSWSLKGVLKFLLLLVVLVLSNSYISSMNSPTPSPVMQAFGNPKNGSHMIQDHAYGFVNDLVSGNRDYTMVQNGAGIDEKEMMDYEAAGEDEYDDELDEAVEKQNGESEVLKIVEAEEKETVEGFVEGGETEAKERAPEMVEASDVSDECLTNVVAMNHELHITEATTMSESPFINDGVGSLPITSSIPENFENEVANEPVKQEMIDGRIGSGWSTTSDQPEHYHIQSDEAEESLKEEELKKEKAVVVFSTLFLVIACLTSAFHFKRKRNAQKNFTPASFEPVVVEKCISMFASEVNKNMENILPFTNLMEENCKGTYQRPVPSVVFLGEFEVGEISSLRSCRMRENDEKTPPPLSYGRFTTETHSVPVHVQSAFSETTRPPLSYGRFTTEETILKKQVSDNIRSFFNINIAI</sequence>
<name>A0A9Q0YYZ1_SALVM</name>
<feature type="compositionally biased region" description="Low complexity" evidence="1">
    <location>
        <begin position="7"/>
        <end position="21"/>
    </location>
</feature>
<organism evidence="3 4">
    <name type="scientific">Salix viminalis</name>
    <name type="common">Common osier</name>
    <name type="synonym">Basket willow</name>
    <dbReference type="NCBI Taxonomy" id="40686"/>
    <lineage>
        <taxon>Eukaryota</taxon>
        <taxon>Viridiplantae</taxon>
        <taxon>Streptophyta</taxon>
        <taxon>Embryophyta</taxon>
        <taxon>Tracheophyta</taxon>
        <taxon>Spermatophyta</taxon>
        <taxon>Magnoliopsida</taxon>
        <taxon>eudicotyledons</taxon>
        <taxon>Gunneridae</taxon>
        <taxon>Pentapetalae</taxon>
        <taxon>rosids</taxon>
        <taxon>fabids</taxon>
        <taxon>Malpighiales</taxon>
        <taxon>Salicaceae</taxon>
        <taxon>Saliceae</taxon>
        <taxon>Salix</taxon>
    </lineage>
</organism>
<feature type="region of interest" description="Disordered" evidence="1">
    <location>
        <begin position="1"/>
        <end position="42"/>
    </location>
</feature>
<dbReference type="PANTHER" id="PTHR34775">
    <property type="entry name" value="TRANSMEMBRANE PROTEIN"/>
    <property type="match status" value="1"/>
</dbReference>
<comment type="caution">
    <text evidence="3">The sequence shown here is derived from an EMBL/GenBank/DDBJ whole genome shotgun (WGS) entry which is preliminary data.</text>
</comment>
<dbReference type="OrthoDB" id="850902at2759"/>
<protein>
    <submittedName>
        <fullName evidence="3">Uncharacterized protein</fullName>
    </submittedName>
</protein>
<gene>
    <name evidence="3" type="ORF">OIU85_026750</name>
</gene>
<keyword evidence="2" id="KW-0472">Membrane</keyword>